<gene>
    <name evidence="3" type="ORF">RIL183_19881</name>
</gene>
<dbReference type="AlphaFoldDB" id="A0A0M6WJU4"/>
<keyword evidence="4" id="KW-1185">Reference proteome</keyword>
<dbReference type="Proteomes" id="UP000049828">
    <property type="component" value="Unassembled WGS sequence"/>
</dbReference>
<evidence type="ECO:0000256" key="1">
    <source>
        <dbReference type="ARBA" id="ARBA00022801"/>
    </source>
</evidence>
<dbReference type="InterPro" id="IPR006683">
    <property type="entry name" value="Thioestr_dom"/>
</dbReference>
<dbReference type="PANTHER" id="PTHR42856">
    <property type="entry name" value="ACYL-COENZYME A THIOESTERASE PAAI"/>
    <property type="match status" value="1"/>
</dbReference>
<reference evidence="4" key="1">
    <citation type="submission" date="2015-05" db="EMBL/GenBank/DDBJ databases">
        <authorList>
            <consortium name="Pathogen Informatics"/>
        </authorList>
    </citation>
    <scope>NUCLEOTIDE SEQUENCE [LARGE SCALE GENOMIC DNA]</scope>
    <source>
        <strain evidence="4">L1-83</strain>
    </source>
</reference>
<dbReference type="SUPFAM" id="SSF54637">
    <property type="entry name" value="Thioesterase/thiol ester dehydrase-isomerase"/>
    <property type="match status" value="1"/>
</dbReference>
<dbReference type="EMBL" id="CVRS01000065">
    <property type="protein sequence ID" value="CRL36666.1"/>
    <property type="molecule type" value="Genomic_DNA"/>
</dbReference>
<dbReference type="NCBIfam" id="TIGR00369">
    <property type="entry name" value="unchar_dom_1"/>
    <property type="match status" value="1"/>
</dbReference>
<dbReference type="GO" id="GO:0016289">
    <property type="term" value="F:acyl-CoA hydrolase activity"/>
    <property type="evidence" value="ECO:0007669"/>
    <property type="project" value="TreeGrafter"/>
</dbReference>
<evidence type="ECO:0000259" key="2">
    <source>
        <dbReference type="Pfam" id="PF03061"/>
    </source>
</evidence>
<dbReference type="InterPro" id="IPR003736">
    <property type="entry name" value="PAAI_dom"/>
</dbReference>
<dbReference type="Gene3D" id="3.10.129.10">
    <property type="entry name" value="Hotdog Thioesterase"/>
    <property type="match status" value="1"/>
</dbReference>
<feature type="domain" description="Thioesterase" evidence="2">
    <location>
        <begin position="53"/>
        <end position="125"/>
    </location>
</feature>
<dbReference type="InterPro" id="IPR030934">
    <property type="entry name" value="Intein_C"/>
</dbReference>
<dbReference type="RefSeq" id="WP_261292265.1">
    <property type="nucleotide sequence ID" value="NZ_CVRS01000065.1"/>
</dbReference>
<dbReference type="NCBIfam" id="TIGR01443">
    <property type="entry name" value="intein_Cterm"/>
    <property type="match status" value="1"/>
</dbReference>
<name>A0A0M6WJU4_9FIRM</name>
<dbReference type="InterPro" id="IPR052723">
    <property type="entry name" value="Acyl-CoA_thioesterase_PaaI"/>
</dbReference>
<keyword evidence="1" id="KW-0378">Hydrolase</keyword>
<dbReference type="Pfam" id="PF03061">
    <property type="entry name" value="4HBT"/>
    <property type="match status" value="1"/>
</dbReference>
<accession>A0A0M6WJU4</accession>
<proteinExistence type="predicted"/>
<protein>
    <submittedName>
        <fullName evidence="3">Thioesterase superfamily protein</fullName>
    </submittedName>
</protein>
<dbReference type="PANTHER" id="PTHR42856:SF1">
    <property type="entry name" value="ACYL-COENZYME A THIOESTERASE PAAI"/>
    <property type="match status" value="1"/>
</dbReference>
<evidence type="ECO:0000313" key="4">
    <source>
        <dbReference type="Proteomes" id="UP000049828"/>
    </source>
</evidence>
<dbReference type="CDD" id="cd03443">
    <property type="entry name" value="PaaI_thioesterase"/>
    <property type="match status" value="1"/>
</dbReference>
<evidence type="ECO:0000313" key="3">
    <source>
        <dbReference type="EMBL" id="CRL36666.1"/>
    </source>
</evidence>
<sequence>MQKKKIDYQKIMETRNASNAFANLIGLKITEISDGHCTCEMDITDDMKNPIQSVHGGVLFTIADVTGGGAAASHGFDITTVDSSFHYLRPGIGTTKLTATARELKAGRNLLVYDVSVADQNNTVLAEGIFTYMKLKEISL</sequence>
<dbReference type="InterPro" id="IPR029069">
    <property type="entry name" value="HotDog_dom_sf"/>
</dbReference>
<organism evidence="3 4">
    <name type="scientific">Roseburia inulinivorans</name>
    <dbReference type="NCBI Taxonomy" id="360807"/>
    <lineage>
        <taxon>Bacteria</taxon>
        <taxon>Bacillati</taxon>
        <taxon>Bacillota</taxon>
        <taxon>Clostridia</taxon>
        <taxon>Lachnospirales</taxon>
        <taxon>Lachnospiraceae</taxon>
        <taxon>Roseburia</taxon>
    </lineage>
</organism>